<evidence type="ECO:0000256" key="8">
    <source>
        <dbReference type="ARBA" id="ARBA00022823"/>
    </source>
</evidence>
<dbReference type="Pfam" id="PF00198">
    <property type="entry name" value="2-oxoacid_dh"/>
    <property type="match status" value="1"/>
</dbReference>
<dbReference type="InterPro" id="IPR023213">
    <property type="entry name" value="CAT-like_dom_sf"/>
</dbReference>
<dbReference type="EC" id="2.3.1.61" evidence="4 11"/>
<evidence type="ECO:0000256" key="4">
    <source>
        <dbReference type="ARBA" id="ARBA00012945"/>
    </source>
</evidence>
<dbReference type="PROSITE" id="PS50968">
    <property type="entry name" value="BIOTINYL_LIPOYL"/>
    <property type="match status" value="1"/>
</dbReference>
<keyword evidence="8 11" id="KW-0450">Lipoyl</keyword>
<accession>A0ABV5HBC7</accession>
<comment type="cofactor">
    <cofactor evidence="11">
        <name>(R)-lipoate</name>
        <dbReference type="ChEBI" id="CHEBI:83088"/>
    </cofactor>
    <text evidence="11">Binds 1 lipoyl cofactor covalently.</text>
</comment>
<dbReference type="InterPro" id="IPR004167">
    <property type="entry name" value="PSBD"/>
</dbReference>
<evidence type="ECO:0000313" key="16">
    <source>
        <dbReference type="Proteomes" id="UP001589562"/>
    </source>
</evidence>
<evidence type="ECO:0000256" key="2">
    <source>
        <dbReference type="ARBA" id="ARBA00005145"/>
    </source>
</evidence>
<proteinExistence type="inferred from homology"/>
<feature type="compositionally biased region" description="Basic and acidic residues" evidence="12">
    <location>
        <begin position="98"/>
        <end position="109"/>
    </location>
</feature>
<dbReference type="Gene3D" id="2.40.50.100">
    <property type="match status" value="1"/>
</dbReference>
<comment type="function">
    <text evidence="1 11">E2 component of the 2-oxoglutarate dehydrogenase (OGDH) complex which catalyzes the second step in the conversion of 2-oxoglutarate to succinyl-CoA and CO(2).</text>
</comment>
<dbReference type="SUPFAM" id="SSF51230">
    <property type="entry name" value="Single hybrid motif"/>
    <property type="match status" value="1"/>
</dbReference>
<evidence type="ECO:0000256" key="10">
    <source>
        <dbReference type="ARBA" id="ARBA00052761"/>
    </source>
</evidence>
<gene>
    <name evidence="15" type="primary">odhB</name>
    <name evidence="15" type="ORF">ACFFVK_11515</name>
</gene>
<keyword evidence="6 11" id="KW-0816">Tricarboxylic acid cycle</keyword>
<comment type="caution">
    <text evidence="15">The sequence shown here is derived from an EMBL/GenBank/DDBJ whole genome shotgun (WGS) entry which is preliminary data.</text>
</comment>
<dbReference type="InterPro" id="IPR001078">
    <property type="entry name" value="2-oxoacid_DH_actylTfrase"/>
</dbReference>
<reference evidence="15 16" key="1">
    <citation type="submission" date="2024-09" db="EMBL/GenBank/DDBJ databases">
        <authorList>
            <person name="Sun Q."/>
            <person name="Mori K."/>
        </authorList>
    </citation>
    <scope>NUCLEOTIDE SEQUENCE [LARGE SCALE GENOMIC DNA]</scope>
    <source>
        <strain evidence="15 16">CECT 8365</strain>
    </source>
</reference>
<dbReference type="NCBIfam" id="NF004309">
    <property type="entry name" value="PRK05704.1"/>
    <property type="match status" value="1"/>
</dbReference>
<evidence type="ECO:0000256" key="11">
    <source>
        <dbReference type="RuleBase" id="RU361138"/>
    </source>
</evidence>
<dbReference type="InterPro" id="IPR006255">
    <property type="entry name" value="SucB"/>
</dbReference>
<dbReference type="Gene3D" id="3.30.559.10">
    <property type="entry name" value="Chloramphenicol acetyltransferase-like domain"/>
    <property type="match status" value="1"/>
</dbReference>
<comment type="similarity">
    <text evidence="3 11">Belongs to the 2-oxoacid dehydrogenase family.</text>
</comment>
<dbReference type="PANTHER" id="PTHR43416:SF5">
    <property type="entry name" value="DIHYDROLIPOYLLYSINE-RESIDUE SUCCINYLTRANSFERASE COMPONENT OF 2-OXOGLUTARATE DEHYDROGENASE COMPLEX, MITOCHONDRIAL"/>
    <property type="match status" value="1"/>
</dbReference>
<sequence>MILEMKVPSPGESIKEVEIATWLVKDGDYVEKDQAIAEVDSDKATLELPAEMSGVITLKAEEGDTVAVGAVVCLIDTDAAKPAGSAAAPVAEAPKAEAPKAEVKAEAPKAEPVQAPAATSYAAGTPSPAARKILDEKNIAPATVSGTGKGGRITKDDAVNAVPSMGTPTGGSRGTERTKLSMLRRKVAERLVSAKNETAMLTTFNEVNMTPINQIRNEYKDAFKAKHGGLGLGFMSFFTKAVTRALQLYPDVNSMMDGDYKIAYDFADISIAVSGPKGLMVPVVRNAELLTFRGIEAEIKRLALRARDGQITVDDMTGGTFTITNGGVFGSMLSTPIINPPQSGILGMHNIIERPIAVNGKVEIHPMMYVALSYDHRIIDGRESVGFLVAVKEALENPVELLMNGDAKRALEL</sequence>
<evidence type="ECO:0000256" key="3">
    <source>
        <dbReference type="ARBA" id="ARBA00007317"/>
    </source>
</evidence>
<dbReference type="Pfam" id="PF00364">
    <property type="entry name" value="Biotin_lipoyl"/>
    <property type="match status" value="1"/>
</dbReference>
<name>A0ABV5HBC7_9FLAO</name>
<feature type="domain" description="Peripheral subunit-binding (PSBD)" evidence="14">
    <location>
        <begin position="125"/>
        <end position="162"/>
    </location>
</feature>
<dbReference type="InterPro" id="IPR011053">
    <property type="entry name" value="Single_hybrid_motif"/>
</dbReference>
<dbReference type="GO" id="GO:0004149">
    <property type="term" value="F:dihydrolipoyllysine-residue succinyltransferase activity"/>
    <property type="evidence" value="ECO:0007669"/>
    <property type="project" value="UniProtKB-EC"/>
</dbReference>
<evidence type="ECO:0000256" key="9">
    <source>
        <dbReference type="ARBA" id="ARBA00023315"/>
    </source>
</evidence>
<evidence type="ECO:0000256" key="5">
    <source>
        <dbReference type="ARBA" id="ARBA00019511"/>
    </source>
</evidence>
<dbReference type="NCBIfam" id="TIGR01347">
    <property type="entry name" value="sucB"/>
    <property type="match status" value="1"/>
</dbReference>
<dbReference type="SUPFAM" id="SSF47005">
    <property type="entry name" value="Peripheral subunit-binding domain of 2-oxo acid dehydrogenase complex"/>
    <property type="match status" value="1"/>
</dbReference>
<evidence type="ECO:0000256" key="1">
    <source>
        <dbReference type="ARBA" id="ARBA00004052"/>
    </source>
</evidence>
<organism evidence="15 16">
    <name type="scientific">Flavobacterium gyeonganense</name>
    <dbReference type="NCBI Taxonomy" id="1310418"/>
    <lineage>
        <taxon>Bacteria</taxon>
        <taxon>Pseudomonadati</taxon>
        <taxon>Bacteroidota</taxon>
        <taxon>Flavobacteriia</taxon>
        <taxon>Flavobacteriales</taxon>
        <taxon>Flavobacteriaceae</taxon>
        <taxon>Flavobacterium</taxon>
    </lineage>
</organism>
<comment type="catalytic activity">
    <reaction evidence="10 11">
        <text>N(6)-[(R)-dihydrolipoyl]-L-lysyl-[protein] + succinyl-CoA = N(6)-[(R)-S(8)-succinyldihydrolipoyl]-L-lysyl-[protein] + CoA</text>
        <dbReference type="Rhea" id="RHEA:15213"/>
        <dbReference type="Rhea" id="RHEA-COMP:10475"/>
        <dbReference type="Rhea" id="RHEA-COMP:20092"/>
        <dbReference type="ChEBI" id="CHEBI:57287"/>
        <dbReference type="ChEBI" id="CHEBI:57292"/>
        <dbReference type="ChEBI" id="CHEBI:83100"/>
        <dbReference type="ChEBI" id="CHEBI:83120"/>
        <dbReference type="EC" id="2.3.1.61"/>
    </reaction>
</comment>
<dbReference type="CDD" id="cd06849">
    <property type="entry name" value="lipoyl_domain"/>
    <property type="match status" value="1"/>
</dbReference>
<keyword evidence="7 11" id="KW-0808">Transferase</keyword>
<dbReference type="PROSITE" id="PS51826">
    <property type="entry name" value="PSBD"/>
    <property type="match status" value="1"/>
</dbReference>
<dbReference type="SUPFAM" id="SSF52777">
    <property type="entry name" value="CoA-dependent acyltransferases"/>
    <property type="match status" value="1"/>
</dbReference>
<feature type="region of interest" description="Disordered" evidence="12">
    <location>
        <begin position="98"/>
        <end position="125"/>
    </location>
</feature>
<dbReference type="EMBL" id="JBHMFE010000014">
    <property type="protein sequence ID" value="MFB9109206.1"/>
    <property type="molecule type" value="Genomic_DNA"/>
</dbReference>
<feature type="region of interest" description="Disordered" evidence="12">
    <location>
        <begin position="143"/>
        <end position="179"/>
    </location>
</feature>
<dbReference type="InterPro" id="IPR050537">
    <property type="entry name" value="2-oxoacid_dehydrogenase"/>
</dbReference>
<evidence type="ECO:0000256" key="12">
    <source>
        <dbReference type="SAM" id="MobiDB-lite"/>
    </source>
</evidence>
<comment type="pathway">
    <text evidence="2 11">Amino-acid degradation; L-lysine degradation via saccharopine pathway; glutaryl-CoA from L-lysine: step 6/6.</text>
</comment>
<keyword evidence="9 11" id="KW-0012">Acyltransferase</keyword>
<keyword evidence="16" id="KW-1185">Reference proteome</keyword>
<feature type="domain" description="Lipoyl-binding" evidence="13">
    <location>
        <begin position="2"/>
        <end position="76"/>
    </location>
</feature>
<dbReference type="Gene3D" id="4.10.320.10">
    <property type="entry name" value="E3-binding domain"/>
    <property type="match status" value="1"/>
</dbReference>
<dbReference type="InterPro" id="IPR036625">
    <property type="entry name" value="E3-bd_dom_sf"/>
</dbReference>
<dbReference type="InterPro" id="IPR000089">
    <property type="entry name" value="Biotin_lipoyl"/>
</dbReference>
<dbReference type="Proteomes" id="UP001589562">
    <property type="component" value="Unassembled WGS sequence"/>
</dbReference>
<evidence type="ECO:0000259" key="13">
    <source>
        <dbReference type="PROSITE" id="PS50968"/>
    </source>
</evidence>
<dbReference type="Pfam" id="PF02817">
    <property type="entry name" value="E3_binding"/>
    <property type="match status" value="1"/>
</dbReference>
<evidence type="ECO:0000313" key="15">
    <source>
        <dbReference type="EMBL" id="MFB9109206.1"/>
    </source>
</evidence>
<protein>
    <recommendedName>
        <fullName evidence="5 11">Dihydrolipoyllysine-residue succinyltransferase component of 2-oxoglutarate dehydrogenase complex</fullName>
        <ecNumber evidence="4 11">2.3.1.61</ecNumber>
    </recommendedName>
    <alternativeName>
        <fullName evidence="11">2-oxoglutarate dehydrogenase complex component E2</fullName>
    </alternativeName>
</protein>
<evidence type="ECO:0000256" key="7">
    <source>
        <dbReference type="ARBA" id="ARBA00022679"/>
    </source>
</evidence>
<dbReference type="RefSeq" id="WP_278011863.1">
    <property type="nucleotide sequence ID" value="NZ_CP121112.1"/>
</dbReference>
<evidence type="ECO:0000256" key="6">
    <source>
        <dbReference type="ARBA" id="ARBA00022532"/>
    </source>
</evidence>
<dbReference type="PANTHER" id="PTHR43416">
    <property type="entry name" value="DIHYDROLIPOYLLYSINE-RESIDUE SUCCINYLTRANSFERASE COMPONENT OF 2-OXOGLUTARATE DEHYDROGENASE COMPLEX, MITOCHONDRIAL-RELATED"/>
    <property type="match status" value="1"/>
</dbReference>
<evidence type="ECO:0000259" key="14">
    <source>
        <dbReference type="PROSITE" id="PS51826"/>
    </source>
</evidence>